<evidence type="ECO:0000313" key="2">
    <source>
        <dbReference type="Proteomes" id="UP001060085"/>
    </source>
</evidence>
<reference evidence="2" key="1">
    <citation type="journal article" date="2023" name="Nat. Plants">
        <title>Single-cell RNA sequencing provides a high-resolution roadmap for understanding the multicellular compartmentation of specialized metabolism.</title>
        <authorList>
            <person name="Sun S."/>
            <person name="Shen X."/>
            <person name="Li Y."/>
            <person name="Li Y."/>
            <person name="Wang S."/>
            <person name="Li R."/>
            <person name="Zhang H."/>
            <person name="Shen G."/>
            <person name="Guo B."/>
            <person name="Wei J."/>
            <person name="Xu J."/>
            <person name="St-Pierre B."/>
            <person name="Chen S."/>
            <person name="Sun C."/>
        </authorList>
    </citation>
    <scope>NUCLEOTIDE SEQUENCE [LARGE SCALE GENOMIC DNA]</scope>
</reference>
<accession>A0ACC0AT99</accession>
<comment type="caution">
    <text evidence="1">The sequence shown here is derived from an EMBL/GenBank/DDBJ whole genome shotgun (WGS) entry which is preliminary data.</text>
</comment>
<protein>
    <submittedName>
        <fullName evidence="1">Uncharacterized protein</fullName>
    </submittedName>
</protein>
<dbReference type="EMBL" id="CM044705">
    <property type="protein sequence ID" value="KAI5663682.1"/>
    <property type="molecule type" value="Genomic_DNA"/>
</dbReference>
<gene>
    <name evidence="1" type="ORF">M9H77_23005</name>
</gene>
<sequence length="269" mass="30354">MISRSGVYETLLVKEFYTNITQKNNKDLINIKTTAKGVNITLDRTLFSQIAFIPNEGLVITFGSTSRIILGDEAWKHSEASHTIGIHPRPNTRHSKMISNANDLSPRMRAISSLIDINLIPRSHKSVTELRATNIYLMDKLLSASLVNLPCIIIHCMKDTISTNRKHRVFSFPLLLTIYSGILRLIFHVRKEDEGEEDEGSDEQYDETDSSIYATFEQMQIRQIQHSDALMDIQDTLRCQVLMMSEIYELLFPSEGTSSDGGGEGDSAL</sequence>
<evidence type="ECO:0000313" key="1">
    <source>
        <dbReference type="EMBL" id="KAI5663682.1"/>
    </source>
</evidence>
<organism evidence="1 2">
    <name type="scientific">Catharanthus roseus</name>
    <name type="common">Madagascar periwinkle</name>
    <name type="synonym">Vinca rosea</name>
    <dbReference type="NCBI Taxonomy" id="4058"/>
    <lineage>
        <taxon>Eukaryota</taxon>
        <taxon>Viridiplantae</taxon>
        <taxon>Streptophyta</taxon>
        <taxon>Embryophyta</taxon>
        <taxon>Tracheophyta</taxon>
        <taxon>Spermatophyta</taxon>
        <taxon>Magnoliopsida</taxon>
        <taxon>eudicotyledons</taxon>
        <taxon>Gunneridae</taxon>
        <taxon>Pentapetalae</taxon>
        <taxon>asterids</taxon>
        <taxon>lamiids</taxon>
        <taxon>Gentianales</taxon>
        <taxon>Apocynaceae</taxon>
        <taxon>Rauvolfioideae</taxon>
        <taxon>Vinceae</taxon>
        <taxon>Catharanthinae</taxon>
        <taxon>Catharanthus</taxon>
    </lineage>
</organism>
<dbReference type="Proteomes" id="UP001060085">
    <property type="component" value="Linkage Group LG05"/>
</dbReference>
<keyword evidence="2" id="KW-1185">Reference proteome</keyword>
<proteinExistence type="predicted"/>
<name>A0ACC0AT99_CATRO</name>